<proteinExistence type="predicted"/>
<comment type="caution">
    <text evidence="1">The sequence shown here is derived from an EMBL/GenBank/DDBJ whole genome shotgun (WGS) entry which is preliminary data.</text>
</comment>
<accession>A0AAV4TCF4</accession>
<dbReference type="EMBL" id="BPLR01011125">
    <property type="protein sequence ID" value="GIY44318.1"/>
    <property type="molecule type" value="Genomic_DNA"/>
</dbReference>
<protein>
    <submittedName>
        <fullName evidence="1">Uncharacterized protein</fullName>
    </submittedName>
</protein>
<keyword evidence="2" id="KW-1185">Reference proteome</keyword>
<gene>
    <name evidence="1" type="ORF">CEXT_418331</name>
</gene>
<dbReference type="AlphaFoldDB" id="A0AAV4TCF4"/>
<evidence type="ECO:0000313" key="1">
    <source>
        <dbReference type="EMBL" id="GIY44318.1"/>
    </source>
</evidence>
<reference evidence="1 2" key="1">
    <citation type="submission" date="2021-06" db="EMBL/GenBank/DDBJ databases">
        <title>Caerostris extrusa draft genome.</title>
        <authorList>
            <person name="Kono N."/>
            <person name="Arakawa K."/>
        </authorList>
    </citation>
    <scope>NUCLEOTIDE SEQUENCE [LARGE SCALE GENOMIC DNA]</scope>
</reference>
<dbReference type="Proteomes" id="UP001054945">
    <property type="component" value="Unassembled WGS sequence"/>
</dbReference>
<evidence type="ECO:0000313" key="2">
    <source>
        <dbReference type="Proteomes" id="UP001054945"/>
    </source>
</evidence>
<name>A0AAV4TCF4_CAEEX</name>
<organism evidence="1 2">
    <name type="scientific">Caerostris extrusa</name>
    <name type="common">Bark spider</name>
    <name type="synonym">Caerostris bankana</name>
    <dbReference type="NCBI Taxonomy" id="172846"/>
    <lineage>
        <taxon>Eukaryota</taxon>
        <taxon>Metazoa</taxon>
        <taxon>Ecdysozoa</taxon>
        <taxon>Arthropoda</taxon>
        <taxon>Chelicerata</taxon>
        <taxon>Arachnida</taxon>
        <taxon>Araneae</taxon>
        <taxon>Araneomorphae</taxon>
        <taxon>Entelegynae</taxon>
        <taxon>Araneoidea</taxon>
        <taxon>Araneidae</taxon>
        <taxon>Caerostris</taxon>
    </lineage>
</organism>
<sequence length="83" mass="9726">MGEEVKLDNLGSIPKHEILLSSLGKSNLGFKISRHFIFIAPPKELPDKRTSLWYNRIAFLFNKIMNRFHELHCKNRSRFSQSP</sequence>